<sequence length="95" mass="9552">MARSRGGSFPLDLSGHGLRGHAVAAAQGGGGVKPDRSIAGADVILVGFAAAVVVVVFWYIRITRKSSSGGGGGVEAARKLEILKEQPAVVVEVAA</sequence>
<evidence type="ECO:0000313" key="2">
    <source>
        <dbReference type="EnsemblPlants" id="OGLUM10G15100.1"/>
    </source>
</evidence>
<feature type="transmembrane region" description="Helical" evidence="1">
    <location>
        <begin position="38"/>
        <end position="60"/>
    </location>
</feature>
<dbReference type="PANTHER" id="PTHR34558:SF9">
    <property type="entry name" value="F3L24.15 PROTEIN"/>
    <property type="match status" value="1"/>
</dbReference>
<dbReference type="AlphaFoldDB" id="A0A0E0BCI2"/>
<dbReference type="Gramene" id="OGLUM10G15100.1">
    <property type="protein sequence ID" value="OGLUM10G15100.1"/>
    <property type="gene ID" value="OGLUM10G15100"/>
</dbReference>
<dbReference type="eggNOG" id="ENOG502R5HF">
    <property type="taxonomic scope" value="Eukaryota"/>
</dbReference>
<keyword evidence="1" id="KW-1133">Transmembrane helix</keyword>
<protein>
    <submittedName>
        <fullName evidence="2">Uncharacterized protein</fullName>
    </submittedName>
</protein>
<dbReference type="EnsemblPlants" id="OGLUM10G15100.1">
    <property type="protein sequence ID" value="OGLUM10G15100.1"/>
    <property type="gene ID" value="OGLUM10G15100"/>
</dbReference>
<evidence type="ECO:0000256" key="1">
    <source>
        <dbReference type="SAM" id="Phobius"/>
    </source>
</evidence>
<proteinExistence type="predicted"/>
<evidence type="ECO:0000313" key="3">
    <source>
        <dbReference type="Proteomes" id="UP000026961"/>
    </source>
</evidence>
<reference evidence="2" key="2">
    <citation type="submission" date="2018-05" db="EMBL/GenBank/DDBJ databases">
        <title>OgluRS3 (Oryza glumaepatula Reference Sequence Version 3).</title>
        <authorList>
            <person name="Zhang J."/>
            <person name="Kudrna D."/>
            <person name="Lee S."/>
            <person name="Talag J."/>
            <person name="Welchert J."/>
            <person name="Wing R.A."/>
        </authorList>
    </citation>
    <scope>NUCLEOTIDE SEQUENCE [LARGE SCALE GENOMIC DNA]</scope>
</reference>
<name>A0A0E0BCI2_9ORYZ</name>
<dbReference type="HOGENOM" id="CLU_141917_2_0_1"/>
<organism evidence="2">
    <name type="scientific">Oryza glumipatula</name>
    <dbReference type="NCBI Taxonomy" id="40148"/>
    <lineage>
        <taxon>Eukaryota</taxon>
        <taxon>Viridiplantae</taxon>
        <taxon>Streptophyta</taxon>
        <taxon>Embryophyta</taxon>
        <taxon>Tracheophyta</taxon>
        <taxon>Spermatophyta</taxon>
        <taxon>Magnoliopsida</taxon>
        <taxon>Liliopsida</taxon>
        <taxon>Poales</taxon>
        <taxon>Poaceae</taxon>
        <taxon>BOP clade</taxon>
        <taxon>Oryzoideae</taxon>
        <taxon>Oryzeae</taxon>
        <taxon>Oryzinae</taxon>
        <taxon>Oryza</taxon>
    </lineage>
</organism>
<dbReference type="Proteomes" id="UP000026961">
    <property type="component" value="Chromosome 10"/>
</dbReference>
<keyword evidence="3" id="KW-1185">Reference proteome</keyword>
<accession>A0A0E0BCI2</accession>
<dbReference type="PANTHER" id="PTHR34558">
    <property type="entry name" value="EXPRESSED PROTEIN"/>
    <property type="match status" value="1"/>
</dbReference>
<keyword evidence="1" id="KW-0472">Membrane</keyword>
<keyword evidence="1" id="KW-0812">Transmembrane</keyword>
<reference evidence="2" key="1">
    <citation type="submission" date="2015-04" db="UniProtKB">
        <authorList>
            <consortium name="EnsemblPlants"/>
        </authorList>
    </citation>
    <scope>IDENTIFICATION</scope>
</reference>